<gene>
    <name evidence="1" type="ORF">CUU66_08075</name>
</gene>
<protein>
    <submittedName>
        <fullName evidence="1">DUF2777 domain-containing protein</fullName>
    </submittedName>
</protein>
<dbReference type="InterPro" id="IPR024488">
    <property type="entry name" value="DUF2777"/>
</dbReference>
<comment type="caution">
    <text evidence="1">The sequence shown here is derived from an EMBL/GenBank/DDBJ whole genome shotgun (WGS) entry which is preliminary data.</text>
</comment>
<keyword evidence="2" id="KW-1185">Reference proteome</keyword>
<dbReference type="Proteomes" id="UP000234748">
    <property type="component" value="Unassembled WGS sequence"/>
</dbReference>
<evidence type="ECO:0000313" key="1">
    <source>
        <dbReference type="EMBL" id="PLT30418.1"/>
    </source>
</evidence>
<dbReference type="OrthoDB" id="2923064at2"/>
<accession>A0A2N5M7R4</accession>
<dbReference type="RefSeq" id="WP_101641171.1">
    <property type="nucleotide sequence ID" value="NZ_PGUY01000022.1"/>
</dbReference>
<dbReference type="AlphaFoldDB" id="A0A2N5M7R4"/>
<name>A0A2N5M7R4_9BACI</name>
<dbReference type="Pfam" id="PF10949">
    <property type="entry name" value="DUF2777"/>
    <property type="match status" value="1"/>
</dbReference>
<evidence type="ECO:0000313" key="2">
    <source>
        <dbReference type="Proteomes" id="UP000234748"/>
    </source>
</evidence>
<reference evidence="1 2" key="1">
    <citation type="submission" date="2017-11" db="EMBL/GenBank/DDBJ databases">
        <title>Comparitive Functional Genomics of Dry Heat Resistant strains isolated from the Viking Spacecraft.</title>
        <authorList>
            <person name="Seuylemezian A."/>
            <person name="Cooper K."/>
            <person name="Vaishampayan P."/>
        </authorList>
    </citation>
    <scope>NUCLEOTIDE SEQUENCE [LARGE SCALE GENOMIC DNA]</scope>
    <source>
        <strain evidence="1 2">V1-29</strain>
    </source>
</reference>
<proteinExistence type="predicted"/>
<organism evidence="1 2">
    <name type="scientific">Peribacillus deserti</name>
    <dbReference type="NCBI Taxonomy" id="673318"/>
    <lineage>
        <taxon>Bacteria</taxon>
        <taxon>Bacillati</taxon>
        <taxon>Bacillota</taxon>
        <taxon>Bacilli</taxon>
        <taxon>Bacillales</taxon>
        <taxon>Bacillaceae</taxon>
        <taxon>Peribacillus</taxon>
    </lineage>
</organism>
<sequence length="191" mass="22769">MNQQHRSKLVSIQSRAFTEGVVEFINQQWVFFDDETDEAASLDDFLHHDIEIFRGNRWRKGILEDNGVIKLSKDTTYLYDEEKVRIRKNILYSFERLLDELNDDAFFQFITTLNSLDFSIYDCIYSYNQLTFLKEKKLQSGVNFFIFDNGEGICSVQHHFRYLKNEHDRFEFTINTGKRIVIEKLHSNPAQ</sequence>
<dbReference type="EMBL" id="PGUY01000022">
    <property type="protein sequence ID" value="PLT30418.1"/>
    <property type="molecule type" value="Genomic_DNA"/>
</dbReference>